<evidence type="ECO:0000256" key="9">
    <source>
        <dbReference type="ARBA" id="ARBA00044613"/>
    </source>
</evidence>
<dbReference type="AlphaFoldDB" id="A0AAV5C5E4"/>
<comment type="pathway">
    <text evidence="1">Carbohydrate degradation; glycolysis; D-glyceraldehyde 3-phosphate and glycerone phosphate from D-glucose: step 1/4.</text>
</comment>
<evidence type="ECO:0000256" key="3">
    <source>
        <dbReference type="ARBA" id="ARBA00009225"/>
    </source>
</evidence>
<evidence type="ECO:0000256" key="10">
    <source>
        <dbReference type="ARBA" id="ARBA00047905"/>
    </source>
</evidence>
<dbReference type="GO" id="GO:0008865">
    <property type="term" value="F:fructokinase activity"/>
    <property type="evidence" value="ECO:0007669"/>
    <property type="project" value="TreeGrafter"/>
</dbReference>
<dbReference type="PROSITE" id="PS51748">
    <property type="entry name" value="HEXOKINASE_2"/>
    <property type="match status" value="1"/>
</dbReference>
<keyword evidence="16" id="KW-1185">Reference proteome</keyword>
<dbReference type="PANTHER" id="PTHR19443">
    <property type="entry name" value="HEXOKINASE"/>
    <property type="match status" value="1"/>
</dbReference>
<dbReference type="InterPro" id="IPR022672">
    <property type="entry name" value="Hexokinase_N"/>
</dbReference>
<dbReference type="GO" id="GO:0005536">
    <property type="term" value="F:D-glucose binding"/>
    <property type="evidence" value="ECO:0007669"/>
    <property type="project" value="InterPro"/>
</dbReference>
<dbReference type="GO" id="GO:0005829">
    <property type="term" value="C:cytosol"/>
    <property type="evidence" value="ECO:0007669"/>
    <property type="project" value="TreeGrafter"/>
</dbReference>
<dbReference type="FunFam" id="3.30.420.40:FF:000034">
    <property type="entry name" value="Phosphotransferase"/>
    <property type="match status" value="1"/>
</dbReference>
<comment type="catalytic activity">
    <reaction evidence="11">
        <text>D-glucose + ATP = D-glucose 6-phosphate + ADP + H(+)</text>
        <dbReference type="Rhea" id="RHEA:17825"/>
        <dbReference type="ChEBI" id="CHEBI:4167"/>
        <dbReference type="ChEBI" id="CHEBI:15378"/>
        <dbReference type="ChEBI" id="CHEBI:30616"/>
        <dbReference type="ChEBI" id="CHEBI:61548"/>
        <dbReference type="ChEBI" id="CHEBI:456216"/>
        <dbReference type="EC" id="2.7.1.1"/>
    </reaction>
    <physiologicalReaction direction="left-to-right" evidence="11">
        <dbReference type="Rhea" id="RHEA:17826"/>
    </physiologicalReaction>
</comment>
<evidence type="ECO:0000256" key="1">
    <source>
        <dbReference type="ARBA" id="ARBA00004888"/>
    </source>
</evidence>
<feature type="domain" description="Hexokinase C-terminal" evidence="14">
    <location>
        <begin position="249"/>
        <end position="315"/>
    </location>
</feature>
<sequence length="426" mass="46191">MRKPAGLAAAVVVVAAASAAAVMARRRLREATRWARVDAILRDLEEQCTVPAERLWLVADAMAAEMRAGLSLHDEIGSSLKMLVTYVDSLPSGEEKGLFYALDLGGTNFRILRVQLGGKEQRIIKHESEGVSIPQHLMTRGSDELFDFIAAALAKFVASEGEGFHLPEGTQRQLGFTFSFPVKQTSVASGTLIKWTKGFAIDEMVGRDVVAELNNAMKRQRIDMKVTTLVNDTVGTLAAGRYVDNDVIAAVILGTGTNAAYIEHVHKIPKWCGPLPNYGDMVINMEWGNFTSSHLPLTEFDRTLDAESLNPGEQIGSACHKTRKLVVDVCEVIAQRGARLAAAGIYGICKKLGRDTASPSEQRTVIVVDGGVYKYYMLFSQYMENTLRGLLGEEVAPSVVIKPAEDGSGTGAALLAASYSQCHQDN</sequence>
<dbReference type="Pfam" id="PF00349">
    <property type="entry name" value="Hexokinase_1"/>
    <property type="match status" value="1"/>
</dbReference>
<dbReference type="PRINTS" id="PR00475">
    <property type="entry name" value="HEXOKINASE"/>
</dbReference>
<evidence type="ECO:0000256" key="7">
    <source>
        <dbReference type="ARBA" id="ARBA00022840"/>
    </source>
</evidence>
<dbReference type="InterPro" id="IPR043129">
    <property type="entry name" value="ATPase_NBD"/>
</dbReference>
<keyword evidence="7 12" id="KW-0067">ATP-binding</keyword>
<dbReference type="SUPFAM" id="SSF53067">
    <property type="entry name" value="Actin-like ATPase domain"/>
    <property type="match status" value="2"/>
</dbReference>
<dbReference type="GO" id="GO:0001678">
    <property type="term" value="P:intracellular glucose homeostasis"/>
    <property type="evidence" value="ECO:0007669"/>
    <property type="project" value="InterPro"/>
</dbReference>
<dbReference type="GO" id="GO:0005739">
    <property type="term" value="C:mitochondrion"/>
    <property type="evidence" value="ECO:0007669"/>
    <property type="project" value="TreeGrafter"/>
</dbReference>
<evidence type="ECO:0000256" key="5">
    <source>
        <dbReference type="ARBA" id="ARBA00022741"/>
    </source>
</evidence>
<reference evidence="15" key="1">
    <citation type="journal article" date="2018" name="DNA Res.">
        <title>Multiple hybrid de novo genome assembly of finger millet, an orphan allotetraploid crop.</title>
        <authorList>
            <person name="Hatakeyama M."/>
            <person name="Aluri S."/>
            <person name="Balachadran M.T."/>
            <person name="Sivarajan S.R."/>
            <person name="Patrignani A."/>
            <person name="Gruter S."/>
            <person name="Poveda L."/>
            <person name="Shimizu-Inatsugi R."/>
            <person name="Baeten J."/>
            <person name="Francoijs K.J."/>
            <person name="Nataraja K.N."/>
            <person name="Reddy Y.A.N."/>
            <person name="Phadnis S."/>
            <person name="Ravikumar R.L."/>
            <person name="Schlapbach R."/>
            <person name="Sreeman S.M."/>
            <person name="Shimizu K.K."/>
        </authorList>
    </citation>
    <scope>NUCLEOTIDE SEQUENCE</scope>
</reference>
<comment type="catalytic activity">
    <reaction evidence="9">
        <text>a D-hexose + ATP = a D-hexose 6-phosphate + ADP + H(+)</text>
        <dbReference type="Rhea" id="RHEA:22740"/>
        <dbReference type="ChEBI" id="CHEBI:4194"/>
        <dbReference type="ChEBI" id="CHEBI:15378"/>
        <dbReference type="ChEBI" id="CHEBI:30616"/>
        <dbReference type="ChEBI" id="CHEBI:229467"/>
        <dbReference type="ChEBI" id="CHEBI:456216"/>
        <dbReference type="EC" id="2.7.1.1"/>
    </reaction>
    <physiologicalReaction direction="left-to-right" evidence="9">
        <dbReference type="Rhea" id="RHEA:22741"/>
    </physiologicalReaction>
</comment>
<organism evidence="15 16">
    <name type="scientific">Eleusine coracana subsp. coracana</name>
    <dbReference type="NCBI Taxonomy" id="191504"/>
    <lineage>
        <taxon>Eukaryota</taxon>
        <taxon>Viridiplantae</taxon>
        <taxon>Streptophyta</taxon>
        <taxon>Embryophyta</taxon>
        <taxon>Tracheophyta</taxon>
        <taxon>Spermatophyta</taxon>
        <taxon>Magnoliopsida</taxon>
        <taxon>Liliopsida</taxon>
        <taxon>Poales</taxon>
        <taxon>Poaceae</taxon>
        <taxon>PACMAD clade</taxon>
        <taxon>Chloridoideae</taxon>
        <taxon>Cynodonteae</taxon>
        <taxon>Eleusininae</taxon>
        <taxon>Eleusine</taxon>
    </lineage>
</organism>
<keyword evidence="6 12" id="KW-0418">Kinase</keyword>
<accession>A0AAV5C5E4</accession>
<keyword evidence="5 12" id="KW-0547">Nucleotide-binding</keyword>
<evidence type="ECO:0000256" key="2">
    <source>
        <dbReference type="ARBA" id="ARBA00005028"/>
    </source>
</evidence>
<evidence type="ECO:0000256" key="4">
    <source>
        <dbReference type="ARBA" id="ARBA00022679"/>
    </source>
</evidence>
<dbReference type="InterPro" id="IPR001312">
    <property type="entry name" value="Hexokinase"/>
</dbReference>
<dbReference type="Gene3D" id="3.30.420.40">
    <property type="match status" value="1"/>
</dbReference>
<protein>
    <recommendedName>
        <fullName evidence="12">Phosphotransferase</fullName>
        <ecNumber evidence="12">2.7.1.-</ecNumber>
    </recommendedName>
</protein>
<comment type="similarity">
    <text evidence="3 12">Belongs to the hexokinase family.</text>
</comment>
<gene>
    <name evidence="15" type="primary">ga09833</name>
    <name evidence="15" type="ORF">PR202_ga09833</name>
</gene>
<dbReference type="EC" id="2.7.1.-" evidence="12"/>
<dbReference type="GO" id="GO:0006096">
    <property type="term" value="P:glycolytic process"/>
    <property type="evidence" value="ECO:0007669"/>
    <property type="project" value="UniProtKB-KW"/>
</dbReference>
<reference evidence="15" key="2">
    <citation type="submission" date="2021-12" db="EMBL/GenBank/DDBJ databases">
        <title>Resequencing data analysis of finger millet.</title>
        <authorList>
            <person name="Hatakeyama M."/>
            <person name="Aluri S."/>
            <person name="Balachadran M.T."/>
            <person name="Sivarajan S.R."/>
            <person name="Poveda L."/>
            <person name="Shimizu-Inatsugi R."/>
            <person name="Schlapbach R."/>
            <person name="Sreeman S.M."/>
            <person name="Shimizu K.K."/>
        </authorList>
    </citation>
    <scope>NUCLEOTIDE SEQUENCE</scope>
</reference>
<evidence type="ECO:0000256" key="8">
    <source>
        <dbReference type="ARBA" id="ARBA00023152"/>
    </source>
</evidence>
<dbReference type="EMBL" id="BQKI01000004">
    <property type="protein sequence ID" value="GJM93288.1"/>
    <property type="molecule type" value="Genomic_DNA"/>
</dbReference>
<dbReference type="GO" id="GO:0006006">
    <property type="term" value="P:glucose metabolic process"/>
    <property type="evidence" value="ECO:0007669"/>
    <property type="project" value="TreeGrafter"/>
</dbReference>
<comment type="pathway">
    <text evidence="2">Carbohydrate metabolism; hexose metabolism.</text>
</comment>
<evidence type="ECO:0000313" key="16">
    <source>
        <dbReference type="Proteomes" id="UP001054889"/>
    </source>
</evidence>
<evidence type="ECO:0000259" key="13">
    <source>
        <dbReference type="Pfam" id="PF00349"/>
    </source>
</evidence>
<evidence type="ECO:0000256" key="12">
    <source>
        <dbReference type="RuleBase" id="RU362007"/>
    </source>
</evidence>
<dbReference type="GO" id="GO:0005524">
    <property type="term" value="F:ATP binding"/>
    <property type="evidence" value="ECO:0007669"/>
    <property type="project" value="UniProtKB-UniRule"/>
</dbReference>
<feature type="domain" description="Hexokinase C-terminal" evidence="14">
    <location>
        <begin position="320"/>
        <end position="417"/>
    </location>
</feature>
<proteinExistence type="inferred from homology"/>
<dbReference type="PANTHER" id="PTHR19443:SF14">
    <property type="entry name" value="HEXOKINASE-9"/>
    <property type="match status" value="1"/>
</dbReference>
<comment type="caution">
    <text evidence="15">The sequence shown here is derived from an EMBL/GenBank/DDBJ whole genome shotgun (WGS) entry which is preliminary data.</text>
</comment>
<comment type="catalytic activity">
    <reaction evidence="10">
        <text>D-fructose + ATP = D-fructose 6-phosphate + ADP + H(+)</text>
        <dbReference type="Rhea" id="RHEA:16125"/>
        <dbReference type="ChEBI" id="CHEBI:15378"/>
        <dbReference type="ChEBI" id="CHEBI:30616"/>
        <dbReference type="ChEBI" id="CHEBI:37721"/>
        <dbReference type="ChEBI" id="CHEBI:61527"/>
        <dbReference type="ChEBI" id="CHEBI:456216"/>
        <dbReference type="EC" id="2.7.1.1"/>
    </reaction>
    <physiologicalReaction direction="left-to-right" evidence="10">
        <dbReference type="Rhea" id="RHEA:16126"/>
    </physiologicalReaction>
</comment>
<evidence type="ECO:0000256" key="6">
    <source>
        <dbReference type="ARBA" id="ARBA00022777"/>
    </source>
</evidence>
<dbReference type="GO" id="GO:0004340">
    <property type="term" value="F:glucokinase activity"/>
    <property type="evidence" value="ECO:0007669"/>
    <property type="project" value="TreeGrafter"/>
</dbReference>
<feature type="domain" description="Hexokinase N-terminal" evidence="13">
    <location>
        <begin position="41"/>
        <end position="242"/>
    </location>
</feature>
<dbReference type="Proteomes" id="UP001054889">
    <property type="component" value="Unassembled WGS sequence"/>
</dbReference>
<dbReference type="Gene3D" id="3.40.367.20">
    <property type="match status" value="3"/>
</dbReference>
<dbReference type="InterPro" id="IPR022673">
    <property type="entry name" value="Hexokinase_C"/>
</dbReference>
<evidence type="ECO:0000313" key="15">
    <source>
        <dbReference type="EMBL" id="GJM93288.1"/>
    </source>
</evidence>
<name>A0AAV5C5E4_ELECO</name>
<dbReference type="Pfam" id="PF03727">
    <property type="entry name" value="Hexokinase_2"/>
    <property type="match status" value="2"/>
</dbReference>
<keyword evidence="4 12" id="KW-0808">Transferase</keyword>
<keyword evidence="8 12" id="KW-0324">Glycolysis</keyword>
<evidence type="ECO:0000259" key="14">
    <source>
        <dbReference type="Pfam" id="PF03727"/>
    </source>
</evidence>
<evidence type="ECO:0000256" key="11">
    <source>
        <dbReference type="ARBA" id="ARBA00048160"/>
    </source>
</evidence>